<accession>A0A261EYD0</accession>
<evidence type="ECO:0000259" key="5">
    <source>
        <dbReference type="PROSITE" id="PS50893"/>
    </source>
</evidence>
<dbReference type="InterPro" id="IPR007329">
    <property type="entry name" value="FMN-bd"/>
</dbReference>
<dbReference type="FunFam" id="3.40.50.300:FF:000032">
    <property type="entry name" value="Export ABC transporter ATP-binding protein"/>
    <property type="match status" value="1"/>
</dbReference>
<feature type="compositionally biased region" description="Low complexity" evidence="4">
    <location>
        <begin position="337"/>
        <end position="360"/>
    </location>
</feature>
<feature type="compositionally biased region" description="Acidic residues" evidence="4">
    <location>
        <begin position="316"/>
        <end position="327"/>
    </location>
</feature>
<keyword evidence="7" id="KW-1185">Reference proteome</keyword>
<dbReference type="SMART" id="SM00382">
    <property type="entry name" value="AAA"/>
    <property type="match status" value="1"/>
</dbReference>
<feature type="region of interest" description="Disordered" evidence="4">
    <location>
        <begin position="1"/>
        <end position="40"/>
    </location>
</feature>
<reference evidence="6 7" key="1">
    <citation type="journal article" date="2017" name="BMC Genomics">
        <title>Comparative genomic and phylogenomic analyses of the Bifidobacteriaceae family.</title>
        <authorList>
            <person name="Lugli G.A."/>
            <person name="Milani C."/>
            <person name="Turroni F."/>
            <person name="Duranti S."/>
            <person name="Mancabelli L."/>
            <person name="Mangifesta M."/>
            <person name="Ferrario C."/>
            <person name="Modesto M."/>
            <person name="Mattarelli P."/>
            <person name="Jiri K."/>
            <person name="van Sinderen D."/>
            <person name="Ventura M."/>
        </authorList>
    </citation>
    <scope>NUCLEOTIDE SEQUENCE [LARGE SCALE GENOMIC DNA]</scope>
    <source>
        <strain evidence="6 7">DSM 24744</strain>
    </source>
</reference>
<dbReference type="GO" id="GO:0098796">
    <property type="term" value="C:membrane protein complex"/>
    <property type="evidence" value="ECO:0007669"/>
    <property type="project" value="UniProtKB-ARBA"/>
</dbReference>
<dbReference type="SUPFAM" id="SSF52540">
    <property type="entry name" value="P-loop containing nucleoside triphosphate hydrolases"/>
    <property type="match status" value="1"/>
</dbReference>
<dbReference type="PROSITE" id="PS50893">
    <property type="entry name" value="ABC_TRANSPORTER_2"/>
    <property type="match status" value="1"/>
</dbReference>
<feature type="compositionally biased region" description="Low complexity" evidence="4">
    <location>
        <begin position="419"/>
        <end position="434"/>
    </location>
</feature>
<dbReference type="GO" id="GO:0022857">
    <property type="term" value="F:transmembrane transporter activity"/>
    <property type="evidence" value="ECO:0007669"/>
    <property type="project" value="TreeGrafter"/>
</dbReference>
<dbReference type="PROSITE" id="PS00211">
    <property type="entry name" value="ABC_TRANSPORTER_1"/>
    <property type="match status" value="1"/>
</dbReference>
<protein>
    <submittedName>
        <fullName evidence="6">ABC transporter, ATP binding protein</fullName>
    </submittedName>
</protein>
<dbReference type="AlphaFoldDB" id="A0A261EYD0"/>
<dbReference type="PANTHER" id="PTHR24220">
    <property type="entry name" value="IMPORT ATP-BINDING PROTEIN"/>
    <property type="match status" value="1"/>
</dbReference>
<dbReference type="InterPro" id="IPR003593">
    <property type="entry name" value="AAA+_ATPase"/>
</dbReference>
<feature type="region of interest" description="Disordered" evidence="4">
    <location>
        <begin position="279"/>
        <end position="360"/>
    </location>
</feature>
<feature type="domain" description="ABC transporter" evidence="5">
    <location>
        <begin position="50"/>
        <end position="281"/>
    </location>
</feature>
<keyword evidence="1" id="KW-0813">Transport</keyword>
<dbReference type="Pfam" id="PF00005">
    <property type="entry name" value="ABC_tran"/>
    <property type="match status" value="1"/>
</dbReference>
<evidence type="ECO:0000256" key="4">
    <source>
        <dbReference type="SAM" id="MobiDB-lite"/>
    </source>
</evidence>
<comment type="caution">
    <text evidence="6">The sequence shown here is derived from an EMBL/GenBank/DDBJ whole genome shotgun (WGS) entry which is preliminary data.</text>
</comment>
<keyword evidence="3" id="KW-0067">ATP-binding</keyword>
<keyword evidence="2" id="KW-0547">Nucleotide-binding</keyword>
<feature type="region of interest" description="Disordered" evidence="4">
    <location>
        <begin position="391"/>
        <end position="434"/>
    </location>
</feature>
<gene>
    <name evidence="6" type="ORF">PSSU_0653</name>
</gene>
<evidence type="ECO:0000256" key="1">
    <source>
        <dbReference type="ARBA" id="ARBA00022448"/>
    </source>
</evidence>
<dbReference type="InterPro" id="IPR015854">
    <property type="entry name" value="ABC_transpr_LolD-like"/>
</dbReference>
<organism evidence="6 7">
    <name type="scientific">Pseudoscardovia suis</name>
    <dbReference type="NCBI Taxonomy" id="987063"/>
    <lineage>
        <taxon>Bacteria</taxon>
        <taxon>Bacillati</taxon>
        <taxon>Actinomycetota</taxon>
        <taxon>Actinomycetes</taxon>
        <taxon>Bifidobacteriales</taxon>
        <taxon>Bifidobacteriaceae</taxon>
        <taxon>Pseudoscardovia</taxon>
    </lineage>
</organism>
<dbReference type="InterPro" id="IPR017871">
    <property type="entry name" value="ABC_transporter-like_CS"/>
</dbReference>
<feature type="compositionally biased region" description="Low complexity" evidence="4">
    <location>
        <begin position="398"/>
        <end position="412"/>
    </location>
</feature>
<evidence type="ECO:0000256" key="3">
    <source>
        <dbReference type="ARBA" id="ARBA00022840"/>
    </source>
</evidence>
<dbReference type="EMBL" id="MWWQ01000006">
    <property type="protein sequence ID" value="OZG51870.1"/>
    <property type="molecule type" value="Genomic_DNA"/>
</dbReference>
<sequence>MMWRKKAASRADALAVSSKTDTTTQSVRQQSAQQKTVRQESAQAADGMVLRLDHVSKVYGSLRAVDDLSLTVPRGQWLAIVGSSGSGKTTLMNIIGCMDAPTSGTVTIEGRQLADMGESQMAQVRKNVVGLVFQKFYLVPYLTALENVMVAQYYHSVVDEKQAMDALRKVGLADRAKHLPSQLSGGEQQRVCIARALINCPQIILADEPTGNLDEANEKIVLRLFRELHEQGTTIIVVTHDALVASCAQREIMLNHGVLAGEKWNDDEAKRRYEAMGGRPAYSGAHEPGAASIPEGFDDPTKAAKTGGSNALGDDAVGDDAVGDDALDDRAVDSTIPSEAASEAVSSAASSTVSKAPSKTPMRKAVAALGAVIALGVPSLAGCGEPKAVPADDEYAGSEESSSGNGSDDSAGWKSTPNAASASGSAATTADTGDYADGTYKSSATYGPVGEDSIDVSITVAASQVTDVQVVGHAFTSVSEGHQDDFIAAIGGVVKGKPLKDLSVDKVAGASWTSDAFNAALDVIRQEASAARTDVSGTGE</sequence>
<dbReference type="PANTHER" id="PTHR24220:SF86">
    <property type="entry name" value="ABC TRANSPORTER ABCH.1"/>
    <property type="match status" value="1"/>
</dbReference>
<feature type="compositionally biased region" description="Polar residues" evidence="4">
    <location>
        <begin position="17"/>
        <end position="40"/>
    </location>
</feature>
<dbReference type="InterPro" id="IPR027417">
    <property type="entry name" value="P-loop_NTPase"/>
</dbReference>
<name>A0A261EYD0_9BIFI</name>
<dbReference type="SMART" id="SM00900">
    <property type="entry name" value="FMN_bind"/>
    <property type="match status" value="1"/>
</dbReference>
<dbReference type="CDD" id="cd03255">
    <property type="entry name" value="ABC_MJ0796_LolCDE_FtsE"/>
    <property type="match status" value="1"/>
</dbReference>
<dbReference type="OrthoDB" id="9802264at2"/>
<dbReference type="Gene3D" id="3.40.50.300">
    <property type="entry name" value="P-loop containing nucleotide triphosphate hydrolases"/>
    <property type="match status" value="1"/>
</dbReference>
<dbReference type="GO" id="GO:0005524">
    <property type="term" value="F:ATP binding"/>
    <property type="evidence" value="ECO:0007669"/>
    <property type="project" value="UniProtKB-KW"/>
</dbReference>
<dbReference type="InterPro" id="IPR003439">
    <property type="entry name" value="ABC_transporter-like_ATP-bd"/>
</dbReference>
<dbReference type="Proteomes" id="UP000216454">
    <property type="component" value="Unassembled WGS sequence"/>
</dbReference>
<evidence type="ECO:0000256" key="2">
    <source>
        <dbReference type="ARBA" id="ARBA00022741"/>
    </source>
</evidence>
<evidence type="ECO:0000313" key="7">
    <source>
        <dbReference type="Proteomes" id="UP000216454"/>
    </source>
</evidence>
<dbReference type="GO" id="GO:0005886">
    <property type="term" value="C:plasma membrane"/>
    <property type="evidence" value="ECO:0007669"/>
    <property type="project" value="TreeGrafter"/>
</dbReference>
<dbReference type="InterPro" id="IPR017911">
    <property type="entry name" value="MacB-like_ATP-bd"/>
</dbReference>
<proteinExistence type="predicted"/>
<dbReference type="GO" id="GO:0016887">
    <property type="term" value="F:ATP hydrolysis activity"/>
    <property type="evidence" value="ECO:0007669"/>
    <property type="project" value="InterPro"/>
</dbReference>
<dbReference type="GO" id="GO:0010181">
    <property type="term" value="F:FMN binding"/>
    <property type="evidence" value="ECO:0007669"/>
    <property type="project" value="InterPro"/>
</dbReference>
<evidence type="ECO:0000313" key="6">
    <source>
        <dbReference type="EMBL" id="OZG51870.1"/>
    </source>
</evidence>